<keyword evidence="1" id="KW-0808">Transferase</keyword>
<dbReference type="GO" id="GO:0046983">
    <property type="term" value="F:protein dimerization activity"/>
    <property type="evidence" value="ECO:0007669"/>
    <property type="project" value="InterPro"/>
</dbReference>
<dbReference type="Gene3D" id="1.20.5.1930">
    <property type="match status" value="1"/>
</dbReference>
<feature type="transmembrane region" description="Helical" evidence="5">
    <location>
        <begin position="63"/>
        <end position="94"/>
    </location>
</feature>
<feature type="domain" description="Signal transduction histidine kinase subgroup 3 dimerisation and phosphoacceptor" evidence="6">
    <location>
        <begin position="173"/>
        <end position="236"/>
    </location>
</feature>
<keyword evidence="2" id="KW-0418">Kinase</keyword>
<feature type="transmembrane region" description="Helical" evidence="5">
    <location>
        <begin position="106"/>
        <end position="123"/>
    </location>
</feature>
<evidence type="ECO:0000259" key="6">
    <source>
        <dbReference type="Pfam" id="PF07730"/>
    </source>
</evidence>
<evidence type="ECO:0000256" key="1">
    <source>
        <dbReference type="ARBA" id="ARBA00022679"/>
    </source>
</evidence>
<dbReference type="GO" id="GO:0016020">
    <property type="term" value="C:membrane"/>
    <property type="evidence" value="ECO:0007669"/>
    <property type="project" value="InterPro"/>
</dbReference>
<protein>
    <recommendedName>
        <fullName evidence="6">Signal transduction histidine kinase subgroup 3 dimerisation and phosphoacceptor domain-containing protein</fullName>
    </recommendedName>
</protein>
<dbReference type="STRING" id="1044.EH31_10890"/>
<feature type="transmembrane region" description="Helical" evidence="5">
    <location>
        <begin position="16"/>
        <end position="32"/>
    </location>
</feature>
<dbReference type="InterPro" id="IPR036890">
    <property type="entry name" value="HATPase_C_sf"/>
</dbReference>
<comment type="caution">
    <text evidence="7">The sequence shown here is derived from an EMBL/GenBank/DDBJ whole genome shotgun (WGS) entry which is preliminary data.</text>
</comment>
<dbReference type="InterPro" id="IPR050482">
    <property type="entry name" value="Sensor_HK_TwoCompSys"/>
</dbReference>
<keyword evidence="5" id="KW-1133">Transmembrane helix</keyword>
<dbReference type="PANTHER" id="PTHR24421">
    <property type="entry name" value="NITRATE/NITRITE SENSOR PROTEIN NARX-RELATED"/>
    <property type="match status" value="1"/>
</dbReference>
<evidence type="ECO:0000256" key="2">
    <source>
        <dbReference type="ARBA" id="ARBA00022777"/>
    </source>
</evidence>
<evidence type="ECO:0000256" key="3">
    <source>
        <dbReference type="ARBA" id="ARBA00023012"/>
    </source>
</evidence>
<proteinExistence type="predicted"/>
<dbReference type="AlphaFoldDB" id="A0A074M4Q8"/>
<keyword evidence="4" id="KW-0175">Coiled coil</keyword>
<sequence>MSQEGLSVAWSKLDHPAIWLAYLPLLFIPWFIEQPSLFQMIAATGGLIVFLGLYFAAFKATGARLIVLAVATLLVSFALAFTGSNWTVIAIYAAAMVGNLRPPRRAAVLVGVFVAATSVLALVTKQPAIYWVFGIFLMVMVGAADISRAALEDKNRALAQSRDEVRQLAAAAERERIGRDLHDLLGRTLTLIAIKADLAAKLADRDSGEARKEMRDIAGAARQGLADVRSAVSGMTGATLSREIASSQAALGVAGIDCTVEGDADRIDPGSSAVLAMALREAVTNVIRHSGASACEIAVRQQSAGLEMVVSDNGNGEAVRASGGISGLRSRLAAAGGDLAVQGTAMGTQLIARLPQEARR</sequence>
<evidence type="ECO:0000256" key="5">
    <source>
        <dbReference type="SAM" id="Phobius"/>
    </source>
</evidence>
<dbReference type="InterPro" id="IPR011712">
    <property type="entry name" value="Sig_transdc_His_kin_sub3_dim/P"/>
</dbReference>
<evidence type="ECO:0000313" key="8">
    <source>
        <dbReference type="Proteomes" id="UP000027647"/>
    </source>
</evidence>
<feature type="transmembrane region" description="Helical" evidence="5">
    <location>
        <begin position="129"/>
        <end position="151"/>
    </location>
</feature>
<keyword evidence="5" id="KW-0812">Transmembrane</keyword>
<evidence type="ECO:0000256" key="4">
    <source>
        <dbReference type="SAM" id="Coils"/>
    </source>
</evidence>
<name>A0A074M4Q8_ERYLO</name>
<dbReference type="Proteomes" id="UP000027647">
    <property type="component" value="Unassembled WGS sequence"/>
</dbReference>
<reference evidence="7 8" key="1">
    <citation type="submission" date="2014-04" db="EMBL/GenBank/DDBJ databases">
        <title>A comprehensive comparison of genomes of Erythrobacter spp. strains.</title>
        <authorList>
            <person name="Zheng Q."/>
        </authorList>
    </citation>
    <scope>NUCLEOTIDE SEQUENCE [LARGE SCALE GENOMIC DNA]</scope>
    <source>
        <strain evidence="7 8">DSM 6997</strain>
    </source>
</reference>
<organism evidence="7 8">
    <name type="scientific">Erythrobacter longus</name>
    <dbReference type="NCBI Taxonomy" id="1044"/>
    <lineage>
        <taxon>Bacteria</taxon>
        <taxon>Pseudomonadati</taxon>
        <taxon>Pseudomonadota</taxon>
        <taxon>Alphaproteobacteria</taxon>
        <taxon>Sphingomonadales</taxon>
        <taxon>Erythrobacteraceae</taxon>
        <taxon>Erythrobacter/Porphyrobacter group</taxon>
        <taxon>Erythrobacter</taxon>
    </lineage>
</organism>
<evidence type="ECO:0000313" key="7">
    <source>
        <dbReference type="EMBL" id="KEO89656.1"/>
    </source>
</evidence>
<dbReference type="Pfam" id="PF07730">
    <property type="entry name" value="HisKA_3"/>
    <property type="match status" value="1"/>
</dbReference>
<keyword evidence="5" id="KW-0472">Membrane</keyword>
<dbReference type="eggNOG" id="COG4585">
    <property type="taxonomic scope" value="Bacteria"/>
</dbReference>
<dbReference type="Gene3D" id="3.30.565.10">
    <property type="entry name" value="Histidine kinase-like ATPase, C-terminal domain"/>
    <property type="match status" value="1"/>
</dbReference>
<dbReference type="PANTHER" id="PTHR24421:SF63">
    <property type="entry name" value="SENSOR HISTIDINE KINASE DESK"/>
    <property type="match status" value="1"/>
</dbReference>
<feature type="coiled-coil region" evidence="4">
    <location>
        <begin position="148"/>
        <end position="175"/>
    </location>
</feature>
<dbReference type="GO" id="GO:0000155">
    <property type="term" value="F:phosphorelay sensor kinase activity"/>
    <property type="evidence" value="ECO:0007669"/>
    <property type="project" value="InterPro"/>
</dbReference>
<gene>
    <name evidence="7" type="ORF">EH31_10890</name>
</gene>
<feature type="transmembrane region" description="Helical" evidence="5">
    <location>
        <begin position="37"/>
        <end position="57"/>
    </location>
</feature>
<keyword evidence="8" id="KW-1185">Reference proteome</keyword>
<dbReference type="SUPFAM" id="SSF55874">
    <property type="entry name" value="ATPase domain of HSP90 chaperone/DNA topoisomerase II/histidine kinase"/>
    <property type="match status" value="1"/>
</dbReference>
<dbReference type="EMBL" id="JMIW01000004">
    <property type="protein sequence ID" value="KEO89656.1"/>
    <property type="molecule type" value="Genomic_DNA"/>
</dbReference>
<keyword evidence="3" id="KW-0902">Two-component regulatory system</keyword>
<dbReference type="CDD" id="cd16917">
    <property type="entry name" value="HATPase_UhpB-NarQ-NarX-like"/>
    <property type="match status" value="1"/>
</dbReference>
<accession>A0A074M4Q8</accession>